<dbReference type="Proteomes" id="UP000624709">
    <property type="component" value="Unassembled WGS sequence"/>
</dbReference>
<feature type="compositionally biased region" description="Polar residues" evidence="1">
    <location>
        <begin position="111"/>
        <end position="131"/>
    </location>
</feature>
<evidence type="ECO:0000313" key="2">
    <source>
        <dbReference type="EMBL" id="GIE72809.1"/>
    </source>
</evidence>
<dbReference type="RefSeq" id="WP_203830537.1">
    <property type="nucleotide sequence ID" value="NZ_BAAATY010000054.1"/>
</dbReference>
<feature type="compositionally biased region" description="Low complexity" evidence="1">
    <location>
        <begin position="64"/>
        <end position="78"/>
    </location>
</feature>
<proteinExistence type="predicted"/>
<evidence type="ECO:0000313" key="3">
    <source>
        <dbReference type="Proteomes" id="UP000624709"/>
    </source>
</evidence>
<sequence length="131" mass="13341">MKMMKLAVGFAAGYVLGTRAGREKFEQIAATARKVGSHPKVVQAQEKATALINTGVEKTNAKLASIAPESSSTTPAPSHVTPSPSLVTAGATSVTPTPSPATTTPVVTPAQTKPRTSSAATRGTNNSDLLN</sequence>
<keyword evidence="3" id="KW-1185">Reference proteome</keyword>
<evidence type="ECO:0000256" key="1">
    <source>
        <dbReference type="SAM" id="MobiDB-lite"/>
    </source>
</evidence>
<gene>
    <name evidence="2" type="ORF">Apa02nite_089170</name>
</gene>
<feature type="region of interest" description="Disordered" evidence="1">
    <location>
        <begin position="63"/>
        <end position="131"/>
    </location>
</feature>
<organism evidence="2 3">
    <name type="scientific">Actinoplanes palleronii</name>
    <dbReference type="NCBI Taxonomy" id="113570"/>
    <lineage>
        <taxon>Bacteria</taxon>
        <taxon>Bacillati</taxon>
        <taxon>Actinomycetota</taxon>
        <taxon>Actinomycetes</taxon>
        <taxon>Micromonosporales</taxon>
        <taxon>Micromonosporaceae</taxon>
        <taxon>Actinoplanes</taxon>
    </lineage>
</organism>
<evidence type="ECO:0008006" key="4">
    <source>
        <dbReference type="Google" id="ProtNLM"/>
    </source>
</evidence>
<name>A0ABQ4BQ62_9ACTN</name>
<dbReference type="EMBL" id="BOMS01000158">
    <property type="protein sequence ID" value="GIE72809.1"/>
    <property type="molecule type" value="Genomic_DNA"/>
</dbReference>
<reference evidence="2 3" key="1">
    <citation type="submission" date="2021-01" db="EMBL/GenBank/DDBJ databases">
        <title>Whole genome shotgun sequence of Actinoplanes palleronii NBRC 14916.</title>
        <authorList>
            <person name="Komaki H."/>
            <person name="Tamura T."/>
        </authorList>
    </citation>
    <scope>NUCLEOTIDE SEQUENCE [LARGE SCALE GENOMIC DNA]</scope>
    <source>
        <strain evidence="2 3">NBRC 14916</strain>
    </source>
</reference>
<protein>
    <recommendedName>
        <fullName evidence="4">YtxH domain-containing protein</fullName>
    </recommendedName>
</protein>
<accession>A0ABQ4BQ62</accession>
<feature type="compositionally biased region" description="Low complexity" evidence="1">
    <location>
        <begin position="87"/>
        <end position="110"/>
    </location>
</feature>
<comment type="caution">
    <text evidence="2">The sequence shown here is derived from an EMBL/GenBank/DDBJ whole genome shotgun (WGS) entry which is preliminary data.</text>
</comment>